<evidence type="ECO:0000256" key="2">
    <source>
        <dbReference type="ARBA" id="ARBA00007262"/>
    </source>
</evidence>
<dbReference type="OrthoDB" id="440424at2759"/>
<keyword evidence="3 7" id="KW-0812">Transmembrane</keyword>
<dbReference type="GO" id="GO:0016020">
    <property type="term" value="C:membrane"/>
    <property type="evidence" value="ECO:0007669"/>
    <property type="project" value="UniProtKB-SubCell"/>
</dbReference>
<keyword evidence="5 7" id="KW-0472">Membrane</keyword>
<sequence>MATFRDIAAWAHTLAEIAAAPTEATRNSPPLAQALSSLQNIGFQDIGGAVEAFKKHGTALKDSMEATYAQMPPEIRNKVEKVHGRLVDAISSPEDMEFQERVAEWTIGVVDAFKKHGIALRRTAEVTYAQLPPEFRDEVEKAHAKVYQIEWNKLAVDIQIWIKAHPYQTAFYVVNGIVFFAPAASSGPILWVLGFSGKGPRAASFASMLQRKFGTVSAKDVYDHAQNAVMGGYGVTAVNMVTRLFVAASSLFGEMWGSRNTEQPSEERTDDIVESSERQSIALEEVEDTRNTDASDDTNTPGVPDDLQREAENEDARVYSVPWENLPDNIKDWIKAHPYQTAFHVVSGVVFFAPAAASGPVLYLLGFGSMGPRAASLATFWQSKIGVVVAKSGFSFMQSAGMGGYAAAAVNTAVQTSAVISLSTTINSFKISFNHPTFTNPTRIPRSSNLSHCSYHFLHPSCGGWPIPLFIRFLSITSLFQSIFCNDAIRSSFAYLQIAAMSEYRLGLLHTAVRSFLGIRSVVEFFWGSKSIRMNNTWASLQDFVGYVSFCVVLALLFCILVRIRSMGYKVIHGVIRPAHIHTEQELREARK</sequence>
<dbReference type="Proteomes" id="UP000531561">
    <property type="component" value="Unassembled WGS sequence"/>
</dbReference>
<dbReference type="InterPro" id="IPR038213">
    <property type="entry name" value="IFI6/IFI27-like_sf"/>
</dbReference>
<evidence type="ECO:0000256" key="5">
    <source>
        <dbReference type="ARBA" id="ARBA00023136"/>
    </source>
</evidence>
<comment type="subcellular location">
    <subcellularLocation>
        <location evidence="1">Membrane</location>
        <topology evidence="1">Multi-pass membrane protein</topology>
    </subcellularLocation>
</comment>
<dbReference type="EMBL" id="JABFCT010000010">
    <property type="protein sequence ID" value="KAF5872509.1"/>
    <property type="molecule type" value="Genomic_DNA"/>
</dbReference>
<accession>A0A8H6AS61</accession>
<reference evidence="8 9" key="1">
    <citation type="journal article" date="2020" name="Phytopathology">
        <title>A high-quality genome resource of Botrytis fragariae, a new and rapidly spreading fungal pathogen causing strawberry gray mold in the U.S.A.</title>
        <authorList>
            <person name="Wu Y."/>
            <person name="Saski C.A."/>
            <person name="Schnabel G."/>
            <person name="Xiao S."/>
            <person name="Hu M."/>
        </authorList>
    </citation>
    <scope>NUCLEOTIDE SEQUENCE [LARGE SCALE GENOMIC DNA]</scope>
    <source>
        <strain evidence="8 9">BVB16</strain>
    </source>
</reference>
<dbReference type="RefSeq" id="XP_037191455.1">
    <property type="nucleotide sequence ID" value="XM_037336245.1"/>
</dbReference>
<dbReference type="InterPro" id="IPR009311">
    <property type="entry name" value="IFI6/IFI27-like"/>
</dbReference>
<evidence type="ECO:0000256" key="1">
    <source>
        <dbReference type="ARBA" id="ARBA00004141"/>
    </source>
</evidence>
<comment type="similarity">
    <text evidence="2">Belongs to the IFI6/IFI27 family.</text>
</comment>
<name>A0A8H6AS61_9HELO</name>
<dbReference type="GeneID" id="59259937"/>
<evidence type="ECO:0000256" key="7">
    <source>
        <dbReference type="SAM" id="Phobius"/>
    </source>
</evidence>
<evidence type="ECO:0000256" key="6">
    <source>
        <dbReference type="SAM" id="MobiDB-lite"/>
    </source>
</evidence>
<dbReference type="PANTHER" id="PTHR16932">
    <property type="entry name" value="INTERFERON ALPHA-INDUCIBLE PROTEIN 27"/>
    <property type="match status" value="1"/>
</dbReference>
<keyword evidence="9" id="KW-1185">Reference proteome</keyword>
<dbReference type="AlphaFoldDB" id="A0A8H6AS61"/>
<evidence type="ECO:0000313" key="8">
    <source>
        <dbReference type="EMBL" id="KAF5872509.1"/>
    </source>
</evidence>
<gene>
    <name evidence="8" type="ORF">Bfra_005870</name>
</gene>
<keyword evidence="4 7" id="KW-1133">Transmembrane helix</keyword>
<organism evidence="8 9">
    <name type="scientific">Botrytis fragariae</name>
    <dbReference type="NCBI Taxonomy" id="1964551"/>
    <lineage>
        <taxon>Eukaryota</taxon>
        <taxon>Fungi</taxon>
        <taxon>Dikarya</taxon>
        <taxon>Ascomycota</taxon>
        <taxon>Pezizomycotina</taxon>
        <taxon>Leotiomycetes</taxon>
        <taxon>Helotiales</taxon>
        <taxon>Sclerotiniaceae</taxon>
        <taxon>Botrytis</taxon>
    </lineage>
</organism>
<protein>
    <submittedName>
        <fullName evidence="8">Uncharacterized protein</fullName>
    </submittedName>
</protein>
<feature type="compositionally biased region" description="Basic and acidic residues" evidence="6">
    <location>
        <begin position="265"/>
        <end position="277"/>
    </location>
</feature>
<evidence type="ECO:0000256" key="4">
    <source>
        <dbReference type="ARBA" id="ARBA00022989"/>
    </source>
</evidence>
<feature type="transmembrane region" description="Helical" evidence="7">
    <location>
        <begin position="544"/>
        <end position="564"/>
    </location>
</feature>
<dbReference type="PANTHER" id="PTHR16932:SF18">
    <property type="entry name" value="INTERFERON, ALPHA-INDUCIBLE PROTEIN 27-LIKE 2"/>
    <property type="match status" value="1"/>
</dbReference>
<evidence type="ECO:0000313" key="9">
    <source>
        <dbReference type="Proteomes" id="UP000531561"/>
    </source>
</evidence>
<comment type="caution">
    <text evidence="8">The sequence shown here is derived from an EMBL/GenBank/DDBJ whole genome shotgun (WGS) entry which is preliminary data.</text>
</comment>
<feature type="region of interest" description="Disordered" evidence="6">
    <location>
        <begin position="257"/>
        <end position="314"/>
    </location>
</feature>
<proteinExistence type="inferred from homology"/>
<evidence type="ECO:0000256" key="3">
    <source>
        <dbReference type="ARBA" id="ARBA00022692"/>
    </source>
</evidence>
<dbReference type="Gene3D" id="6.10.110.10">
    <property type="match status" value="1"/>
</dbReference>